<feature type="transmembrane region" description="Helical" evidence="6">
    <location>
        <begin position="362"/>
        <end position="382"/>
    </location>
</feature>
<evidence type="ECO:0000256" key="6">
    <source>
        <dbReference type="SAM" id="Phobius"/>
    </source>
</evidence>
<evidence type="ECO:0000313" key="8">
    <source>
        <dbReference type="Proteomes" id="UP001569428"/>
    </source>
</evidence>
<proteinExistence type="predicted"/>
<dbReference type="Pfam" id="PF07690">
    <property type="entry name" value="MFS_1"/>
    <property type="match status" value="1"/>
</dbReference>
<dbReference type="InterPro" id="IPR050189">
    <property type="entry name" value="MFS_Efflux_Transporters"/>
</dbReference>
<feature type="transmembrane region" description="Helical" evidence="6">
    <location>
        <begin position="98"/>
        <end position="116"/>
    </location>
</feature>
<feature type="transmembrane region" description="Helical" evidence="6">
    <location>
        <begin position="243"/>
        <end position="263"/>
    </location>
</feature>
<keyword evidence="8" id="KW-1185">Reference proteome</keyword>
<comment type="caution">
    <text evidence="7">The sequence shown here is derived from an EMBL/GenBank/DDBJ whole genome shotgun (WGS) entry which is preliminary data.</text>
</comment>
<dbReference type="Proteomes" id="UP001569428">
    <property type="component" value="Unassembled WGS sequence"/>
</dbReference>
<evidence type="ECO:0000256" key="3">
    <source>
        <dbReference type="ARBA" id="ARBA00022692"/>
    </source>
</evidence>
<dbReference type="PANTHER" id="PTHR43124">
    <property type="entry name" value="PURINE EFFLUX PUMP PBUE"/>
    <property type="match status" value="1"/>
</dbReference>
<keyword evidence="4 6" id="KW-1133">Transmembrane helix</keyword>
<evidence type="ECO:0000256" key="1">
    <source>
        <dbReference type="ARBA" id="ARBA00004651"/>
    </source>
</evidence>
<dbReference type="Gene3D" id="1.20.1720.10">
    <property type="entry name" value="Multidrug resistance protein D"/>
    <property type="match status" value="1"/>
</dbReference>
<dbReference type="InterPro" id="IPR036259">
    <property type="entry name" value="MFS_trans_sf"/>
</dbReference>
<gene>
    <name evidence="7" type="ORF">ACCI49_19795</name>
</gene>
<dbReference type="RefSeq" id="WP_371840920.1">
    <property type="nucleotide sequence ID" value="NZ_JBGMEK010000073.1"/>
</dbReference>
<feature type="transmembrane region" description="Helical" evidence="6">
    <location>
        <begin position="300"/>
        <end position="324"/>
    </location>
</feature>
<feature type="transmembrane region" description="Helical" evidence="6">
    <location>
        <begin position="336"/>
        <end position="356"/>
    </location>
</feature>
<reference evidence="7 8" key="1">
    <citation type="submission" date="2024-08" db="EMBL/GenBank/DDBJ databases">
        <authorList>
            <person name="Ishaq N."/>
        </authorList>
    </citation>
    <scope>NUCLEOTIDE SEQUENCE [LARGE SCALE GENOMIC DNA]</scope>
    <source>
        <strain evidence="7 8">DSM 18651</strain>
    </source>
</reference>
<accession>A0ABV4P469</accession>
<evidence type="ECO:0000313" key="7">
    <source>
        <dbReference type="EMBL" id="MFA0813147.1"/>
    </source>
</evidence>
<evidence type="ECO:0000256" key="4">
    <source>
        <dbReference type="ARBA" id="ARBA00022989"/>
    </source>
</evidence>
<evidence type="ECO:0000256" key="5">
    <source>
        <dbReference type="ARBA" id="ARBA00023136"/>
    </source>
</evidence>
<dbReference type="PANTHER" id="PTHR43124:SF3">
    <property type="entry name" value="CHLORAMPHENICOL EFFLUX PUMP RV0191"/>
    <property type="match status" value="1"/>
</dbReference>
<feature type="transmembrane region" description="Helical" evidence="6">
    <location>
        <begin position="275"/>
        <end position="294"/>
    </location>
</feature>
<organism evidence="7 8">
    <name type="scientific">Microbulbifer epialgicus</name>
    <dbReference type="NCBI Taxonomy" id="393907"/>
    <lineage>
        <taxon>Bacteria</taxon>
        <taxon>Pseudomonadati</taxon>
        <taxon>Pseudomonadota</taxon>
        <taxon>Gammaproteobacteria</taxon>
        <taxon>Cellvibrionales</taxon>
        <taxon>Microbulbiferaceae</taxon>
        <taxon>Microbulbifer</taxon>
    </lineage>
</organism>
<sequence length="387" mass="43138">MHSRPEPSLHFLSYALAIVGYMTLMLTMPLTSAIASSLQVKTGTLHLGISLLYFLFSLSAILLSMLSDIFGAYRILKYAQLTSIAGLALLANAQEVTVFYLGCVLVGSGTGCYSSIGRSVMLRHSHNPEHIKKRTAILSLAIIVAPILSFTLARSMIPSNWRYAYYIMMIIELTTLFFSQYALRGDYQPLTNIRCVLHVWLKYISTRSCLLNMLSTGVGYALILQTIIGNFHNILKPHTNLTYLQVNLLAFGLSVFYIIGIATFRKVINSPRLPFTRIILTSLLPVSLLLYIFHHSSPTATLIALYGTCYIIGFLNPLSSSFAMAEIKEGQGMASALLTFSFAFTSAMYSFIQGYFEIPIQQFLPLSLGFSFFALFTISILLKKYQF</sequence>
<name>A0ABV4P469_9GAMM</name>
<dbReference type="InterPro" id="IPR011701">
    <property type="entry name" value="MFS"/>
</dbReference>
<dbReference type="EMBL" id="JBGMEK010000073">
    <property type="protein sequence ID" value="MFA0813147.1"/>
    <property type="molecule type" value="Genomic_DNA"/>
</dbReference>
<feature type="transmembrane region" description="Helical" evidence="6">
    <location>
        <begin position="204"/>
        <end position="223"/>
    </location>
</feature>
<protein>
    <submittedName>
        <fullName evidence="7">MFS transporter</fullName>
    </submittedName>
</protein>
<feature type="transmembrane region" description="Helical" evidence="6">
    <location>
        <begin position="163"/>
        <end position="183"/>
    </location>
</feature>
<keyword evidence="3 6" id="KW-0812">Transmembrane</keyword>
<dbReference type="SUPFAM" id="SSF103473">
    <property type="entry name" value="MFS general substrate transporter"/>
    <property type="match status" value="1"/>
</dbReference>
<comment type="subcellular location">
    <subcellularLocation>
        <location evidence="1">Cell membrane</location>
        <topology evidence="1">Multi-pass membrane protein</topology>
    </subcellularLocation>
</comment>
<evidence type="ECO:0000256" key="2">
    <source>
        <dbReference type="ARBA" id="ARBA00022475"/>
    </source>
</evidence>
<keyword evidence="5 6" id="KW-0472">Membrane</keyword>
<feature type="transmembrane region" description="Helical" evidence="6">
    <location>
        <begin position="44"/>
        <end position="63"/>
    </location>
</feature>
<feature type="transmembrane region" description="Helical" evidence="6">
    <location>
        <begin position="12"/>
        <end position="38"/>
    </location>
</feature>
<feature type="transmembrane region" description="Helical" evidence="6">
    <location>
        <begin position="137"/>
        <end position="157"/>
    </location>
</feature>
<keyword evidence="2" id="KW-1003">Cell membrane</keyword>